<keyword evidence="4" id="KW-1185">Reference proteome</keyword>
<dbReference type="InterPro" id="IPR005656">
    <property type="entry name" value="MmgE_PrpD"/>
</dbReference>
<dbReference type="GeneID" id="85456167"/>
<evidence type="ECO:0000259" key="2">
    <source>
        <dbReference type="Pfam" id="PF03972"/>
    </source>
</evidence>
<gene>
    <name evidence="3" type="ORF">BDP55DRAFT_626517</name>
</gene>
<dbReference type="AlphaFoldDB" id="A0AAJ0F1N2"/>
<accession>A0AAJ0F1N2</accession>
<dbReference type="InterPro" id="IPR036148">
    <property type="entry name" value="MmgE/PrpD_sf"/>
</dbReference>
<dbReference type="InterPro" id="IPR045336">
    <property type="entry name" value="MmgE_PrpD_N"/>
</dbReference>
<proteinExistence type="inferred from homology"/>
<organism evidence="3 4">
    <name type="scientific">Colletotrichum godetiae</name>
    <dbReference type="NCBI Taxonomy" id="1209918"/>
    <lineage>
        <taxon>Eukaryota</taxon>
        <taxon>Fungi</taxon>
        <taxon>Dikarya</taxon>
        <taxon>Ascomycota</taxon>
        <taxon>Pezizomycotina</taxon>
        <taxon>Sordariomycetes</taxon>
        <taxon>Hypocreomycetidae</taxon>
        <taxon>Glomerellales</taxon>
        <taxon>Glomerellaceae</taxon>
        <taxon>Colletotrichum</taxon>
        <taxon>Colletotrichum acutatum species complex</taxon>
    </lineage>
</organism>
<dbReference type="PANTHER" id="PTHR16943">
    <property type="entry name" value="2-METHYLCITRATE DEHYDRATASE-RELATED"/>
    <property type="match status" value="1"/>
</dbReference>
<comment type="similarity">
    <text evidence="1">Belongs to the PrpD family.</text>
</comment>
<reference evidence="3" key="1">
    <citation type="submission" date="2021-06" db="EMBL/GenBank/DDBJ databases">
        <title>Comparative genomics, transcriptomics and evolutionary studies reveal genomic signatures of adaptation to plant cell wall in hemibiotrophic fungi.</title>
        <authorList>
            <consortium name="DOE Joint Genome Institute"/>
            <person name="Baroncelli R."/>
            <person name="Diaz J.F."/>
            <person name="Benocci T."/>
            <person name="Peng M."/>
            <person name="Battaglia E."/>
            <person name="Haridas S."/>
            <person name="Andreopoulos W."/>
            <person name="Labutti K."/>
            <person name="Pangilinan J."/>
            <person name="Floch G.L."/>
            <person name="Makela M.R."/>
            <person name="Henrissat B."/>
            <person name="Grigoriev I.V."/>
            <person name="Crouch J.A."/>
            <person name="De Vries R.P."/>
            <person name="Sukno S.A."/>
            <person name="Thon M.R."/>
        </authorList>
    </citation>
    <scope>NUCLEOTIDE SEQUENCE</scope>
    <source>
        <strain evidence="3">CBS 193.32</strain>
    </source>
</reference>
<evidence type="ECO:0000313" key="3">
    <source>
        <dbReference type="EMBL" id="KAK1699824.1"/>
    </source>
</evidence>
<dbReference type="Gene3D" id="1.10.4100.10">
    <property type="entry name" value="2-methylcitrate dehydratase PrpD"/>
    <property type="match status" value="1"/>
</dbReference>
<dbReference type="EMBL" id="JAHMHR010000003">
    <property type="protein sequence ID" value="KAK1699824.1"/>
    <property type="molecule type" value="Genomic_DNA"/>
</dbReference>
<name>A0AAJ0F1N2_9PEZI</name>
<evidence type="ECO:0000256" key="1">
    <source>
        <dbReference type="ARBA" id="ARBA00006174"/>
    </source>
</evidence>
<dbReference type="Proteomes" id="UP001224890">
    <property type="component" value="Unassembled WGS sequence"/>
</dbReference>
<dbReference type="InterPro" id="IPR042183">
    <property type="entry name" value="MmgE/PrpD_sf_1"/>
</dbReference>
<sequence>MLTGMVRPVYKSSAEALTSIHGNGGPQSVAAIDGTETTIFGAMYLNGIAAGAFQVEHVVLNAHPSSSVLPALLVYASTSNTATTGEDFLTALAAGYEVCARIGLALGASVEDERGFHNPTINGRLAAAAAVGNLLDWDAEIIARRMPRRSRSIRATTDLWASRQRSWLARAWGGPPDVLGNEMEFLHVFSPEPNATALADQLGDRWDCEATTAKHHFMHSRFQTLVSGIQNHKKRDPWDKEVKGVTAYVGPRLLRESHQIAHPETLDQAQYSVLFCLIAAVLLDLSSPFIFNDPLVGDEAVKKFAGEVVIEQVYNDERTEAGYVIVSSPDDSTVNITAPYSGYTGLYEKPNFLEALVDKYNRTTKALSVEGAAQSLRSLVEYMWMETNISHVYNEIVKVGEEARSNYSKLTVTLKSSFRAPDGTLWTAGDDVSEYYRGWGFTIYRTAYGPATDAQWPTLLDKIRVQVVSEIDCYVEAGEEDLAAQLKSLFVLDARSDAALLADMTMGEVRKIYKQAAVTSRSS</sequence>
<dbReference type="RefSeq" id="XP_060435581.1">
    <property type="nucleotide sequence ID" value="XM_060571641.1"/>
</dbReference>
<dbReference type="GO" id="GO:0016829">
    <property type="term" value="F:lyase activity"/>
    <property type="evidence" value="ECO:0007669"/>
    <property type="project" value="InterPro"/>
</dbReference>
<feature type="domain" description="MmgE/PrpD N-terminal" evidence="2">
    <location>
        <begin position="10"/>
        <end position="143"/>
    </location>
</feature>
<dbReference type="PANTHER" id="PTHR16943:SF8">
    <property type="entry name" value="2-METHYLCITRATE DEHYDRATASE"/>
    <property type="match status" value="1"/>
</dbReference>
<dbReference type="Pfam" id="PF03972">
    <property type="entry name" value="MmgE_PrpD_N"/>
    <property type="match status" value="1"/>
</dbReference>
<protein>
    <recommendedName>
        <fullName evidence="2">MmgE/PrpD N-terminal domain-containing protein</fullName>
    </recommendedName>
</protein>
<dbReference type="SUPFAM" id="SSF103378">
    <property type="entry name" value="2-methylcitrate dehydratase PrpD"/>
    <property type="match status" value="1"/>
</dbReference>
<comment type="caution">
    <text evidence="3">The sequence shown here is derived from an EMBL/GenBank/DDBJ whole genome shotgun (WGS) entry which is preliminary data.</text>
</comment>
<evidence type="ECO:0000313" key="4">
    <source>
        <dbReference type="Proteomes" id="UP001224890"/>
    </source>
</evidence>